<feature type="region of interest" description="Disordered" evidence="2">
    <location>
        <begin position="257"/>
        <end position="295"/>
    </location>
</feature>
<gene>
    <name evidence="3" type="ORF">GCM10017600_66490</name>
</gene>
<dbReference type="InterPro" id="IPR036366">
    <property type="entry name" value="PGBDSf"/>
</dbReference>
<keyword evidence="4" id="KW-1185">Reference proteome</keyword>
<dbReference type="Gene3D" id="2.40.420.20">
    <property type="match status" value="1"/>
</dbReference>
<reference evidence="3" key="1">
    <citation type="journal article" date="2014" name="Int. J. Syst. Evol. Microbiol.">
        <title>Complete genome sequence of Corynebacterium casei LMG S-19264T (=DSM 44701T), isolated from a smear-ripened cheese.</title>
        <authorList>
            <consortium name="US DOE Joint Genome Institute (JGI-PGF)"/>
            <person name="Walter F."/>
            <person name="Albersmeier A."/>
            <person name="Kalinowski J."/>
            <person name="Ruckert C."/>
        </authorList>
    </citation>
    <scope>NUCLEOTIDE SEQUENCE</scope>
    <source>
        <strain evidence="3">VKM Ac-2007</strain>
    </source>
</reference>
<protein>
    <recommendedName>
        <fullName evidence="5">Peptidoglycan-binding protein</fullName>
    </recommendedName>
</protein>
<evidence type="ECO:0000313" key="3">
    <source>
        <dbReference type="EMBL" id="GLK13238.1"/>
    </source>
</evidence>
<dbReference type="Proteomes" id="UP001143474">
    <property type="component" value="Unassembled WGS sequence"/>
</dbReference>
<evidence type="ECO:0000313" key="4">
    <source>
        <dbReference type="Proteomes" id="UP001143474"/>
    </source>
</evidence>
<reference evidence="3" key="2">
    <citation type="submission" date="2023-01" db="EMBL/GenBank/DDBJ databases">
        <authorList>
            <person name="Sun Q."/>
            <person name="Evtushenko L."/>
        </authorList>
    </citation>
    <scope>NUCLEOTIDE SEQUENCE</scope>
    <source>
        <strain evidence="3">VKM Ac-2007</strain>
    </source>
</reference>
<comment type="caution">
    <text evidence="3">The sequence shown here is derived from an EMBL/GenBank/DDBJ whole genome shotgun (WGS) entry which is preliminary data.</text>
</comment>
<accession>A0A9W6I8N1</accession>
<proteinExistence type="predicted"/>
<keyword evidence="1" id="KW-0175">Coiled coil</keyword>
<dbReference type="EMBL" id="BSEV01000021">
    <property type="protein sequence ID" value="GLK13238.1"/>
    <property type="molecule type" value="Genomic_DNA"/>
</dbReference>
<dbReference type="SUPFAM" id="SSF47090">
    <property type="entry name" value="PGBD-like"/>
    <property type="match status" value="1"/>
</dbReference>
<evidence type="ECO:0000256" key="2">
    <source>
        <dbReference type="SAM" id="MobiDB-lite"/>
    </source>
</evidence>
<dbReference type="InterPro" id="IPR036365">
    <property type="entry name" value="PGBD-like_sf"/>
</dbReference>
<evidence type="ECO:0000256" key="1">
    <source>
        <dbReference type="SAM" id="Coils"/>
    </source>
</evidence>
<organism evidence="3 4">
    <name type="scientific">Streptosporangium carneum</name>
    <dbReference type="NCBI Taxonomy" id="47481"/>
    <lineage>
        <taxon>Bacteria</taxon>
        <taxon>Bacillati</taxon>
        <taxon>Actinomycetota</taxon>
        <taxon>Actinomycetes</taxon>
        <taxon>Streptosporangiales</taxon>
        <taxon>Streptosporangiaceae</taxon>
        <taxon>Streptosporangium</taxon>
    </lineage>
</organism>
<name>A0A9W6I8N1_9ACTN</name>
<dbReference type="AlphaFoldDB" id="A0A9W6I8N1"/>
<feature type="coiled-coil region" evidence="1">
    <location>
        <begin position="299"/>
        <end position="389"/>
    </location>
</feature>
<dbReference type="Gene3D" id="1.10.101.10">
    <property type="entry name" value="PGBD-like superfamily/PGBD"/>
    <property type="match status" value="1"/>
</dbReference>
<feature type="compositionally biased region" description="Pro residues" evidence="2">
    <location>
        <begin position="281"/>
        <end position="294"/>
    </location>
</feature>
<evidence type="ECO:0008006" key="5">
    <source>
        <dbReference type="Google" id="ProtNLM"/>
    </source>
</evidence>
<sequence length="573" mass="60703">MVVAGALVVAGVGWGVGGRLRSPADEAALRRPPEPSLVTAPVERRKLVSTVVVSGTLEYGSPLPITLAGVVGGDDGAQRATRAPRPGRVTEGGVLMEVNGRPVFTFTGRVPMHRTLSPGAKGEDVKQLQKALRVSRTGVFDRATIAAVTAFYAKHGYEAQQPALTARQELDSLRRAVQTAQETLLTEQKALDQGRDVLPLRLKLRNAEQDLKVAERELRAAESQEGTLEDEARLEAAEAAVRAAEEKLLEAEQALAEARRARNSPKPTPKPTPTPSATSEPQPPPQPEPEPEPQPTVDTELLELRVVNARAELDSARRAMDRAREEAGRARGKRLTELRKAVRDAREAVTVAEQALRQARQLSPVKLRVANARRDLAAARTLLAEYSRTFGTTVPPGEVVFLPRLPARLRKAGVKAGEVVDKAVATVTSSTFVLSGSVDAAEAKLLKRGMAAVIETESGETISATLTALGGGAKNGAISSESVLITPVSMKGLKGLSGATVTARVTVGSTDEEVLVVPVAAVITAADGRPRVQVEVSTDRTREVEVRTGLTADGSVQVSGDLKEGDRVVTGNA</sequence>